<protein>
    <recommendedName>
        <fullName evidence="7">SAM domain-containing protein</fullName>
    </recommendedName>
</protein>
<dbReference type="SUPFAM" id="SSF63748">
    <property type="entry name" value="Tudor/PWWP/MBT"/>
    <property type="match status" value="4"/>
</dbReference>
<feature type="region of interest" description="Disordered" evidence="6">
    <location>
        <begin position="605"/>
        <end position="628"/>
    </location>
</feature>
<dbReference type="Gene3D" id="1.10.150.50">
    <property type="entry name" value="Transcription Factor, Ets-1"/>
    <property type="match status" value="1"/>
</dbReference>
<proteinExistence type="predicted"/>
<keyword evidence="4" id="KW-0539">Nucleus</keyword>
<dbReference type="InterPro" id="IPR050548">
    <property type="entry name" value="PcG_chromatin_remod_factors"/>
</dbReference>
<evidence type="ECO:0000256" key="2">
    <source>
        <dbReference type="ARBA" id="ARBA00022491"/>
    </source>
</evidence>
<dbReference type="PANTHER" id="PTHR12247:SF129">
    <property type="entry name" value="SOP-2-RELATED PROTEIN 3"/>
    <property type="match status" value="1"/>
</dbReference>
<feature type="region of interest" description="Disordered" evidence="6">
    <location>
        <begin position="1073"/>
        <end position="1105"/>
    </location>
</feature>
<dbReference type="Pfam" id="PF12140">
    <property type="entry name" value="SLED"/>
    <property type="match status" value="1"/>
</dbReference>
<feature type="compositionally biased region" description="Polar residues" evidence="6">
    <location>
        <begin position="701"/>
        <end position="719"/>
    </location>
</feature>
<gene>
    <name evidence="8" type="ORF">TTEB3V08_LOCUS3435</name>
</gene>
<dbReference type="PROSITE" id="PS51079">
    <property type="entry name" value="MBT"/>
    <property type="match status" value="4"/>
</dbReference>
<dbReference type="CDD" id="cd20095">
    <property type="entry name" value="MBT_SFMBT_rpt3"/>
    <property type="match status" value="1"/>
</dbReference>
<dbReference type="Gene3D" id="2.30.30.140">
    <property type="match status" value="4"/>
</dbReference>
<feature type="repeat" description="MBT" evidence="5">
    <location>
        <begin position="307"/>
        <end position="406"/>
    </location>
</feature>
<dbReference type="Gene3D" id="3.90.1150.190">
    <property type="entry name" value="SLED domain"/>
    <property type="match status" value="1"/>
</dbReference>
<evidence type="ECO:0000256" key="6">
    <source>
        <dbReference type="SAM" id="MobiDB-lite"/>
    </source>
</evidence>
<feature type="repeat" description="MBT" evidence="5">
    <location>
        <begin position="188"/>
        <end position="297"/>
    </location>
</feature>
<dbReference type="InterPro" id="IPR038348">
    <property type="entry name" value="SLED_sf"/>
</dbReference>
<dbReference type="PANTHER" id="PTHR12247">
    <property type="entry name" value="POLYCOMB GROUP PROTEIN"/>
    <property type="match status" value="1"/>
</dbReference>
<reference evidence="8" key="1">
    <citation type="submission" date="2020-11" db="EMBL/GenBank/DDBJ databases">
        <authorList>
            <person name="Tran Van P."/>
        </authorList>
    </citation>
    <scope>NUCLEOTIDE SEQUENCE</scope>
</reference>
<evidence type="ECO:0000256" key="1">
    <source>
        <dbReference type="ARBA" id="ARBA00004123"/>
    </source>
</evidence>
<evidence type="ECO:0000256" key="4">
    <source>
        <dbReference type="ARBA" id="ARBA00023242"/>
    </source>
</evidence>
<dbReference type="SMART" id="SM00561">
    <property type="entry name" value="MBT"/>
    <property type="match status" value="4"/>
</dbReference>
<comment type="subcellular location">
    <subcellularLocation>
        <location evidence="1">Nucleus</location>
    </subcellularLocation>
</comment>
<feature type="domain" description="SAM" evidence="7">
    <location>
        <begin position="1221"/>
        <end position="1287"/>
    </location>
</feature>
<evidence type="ECO:0000256" key="3">
    <source>
        <dbReference type="ARBA" id="ARBA00022737"/>
    </source>
</evidence>
<keyword evidence="3" id="KW-0677">Repeat</keyword>
<dbReference type="GO" id="GO:0045892">
    <property type="term" value="P:negative regulation of DNA-templated transcription"/>
    <property type="evidence" value="ECO:0007669"/>
    <property type="project" value="TreeGrafter"/>
</dbReference>
<feature type="region of interest" description="Disordered" evidence="6">
    <location>
        <begin position="677"/>
        <end position="719"/>
    </location>
</feature>
<dbReference type="SUPFAM" id="SSF47769">
    <property type="entry name" value="SAM/Pointed domain"/>
    <property type="match status" value="1"/>
</dbReference>
<evidence type="ECO:0000313" key="8">
    <source>
        <dbReference type="EMBL" id="CAD7455360.1"/>
    </source>
</evidence>
<dbReference type="InterPro" id="IPR001660">
    <property type="entry name" value="SAM"/>
</dbReference>
<sequence length="1299" mass="147034">MMLEVPHKHNGSNYWVASIVVACGPLLQLRYVGCEGDRTRDFWCDVTKVMVRPLGWCKQHKIQLVPPAELANKLTNFGKILDAALLDATTVPPHLLTGDGFTAVERVKQGMKLEVQDKRDPNRLWVATILENVGGRLLLRYDTPDSSSPDFWLFYTSHRLYQMDWAAEKGAPWYLKWPNSLKTSHGHEEWAAVMEMAKEDARRLPLPPDLFQNEPVSVAHKFEEGMKLEAVHPHNMAELCPATVVRVFNSCHFLVEIDSHSIVEEQGEDSTWLCTALHPYIFPPGWAKDHGLQLTHPKGWATSKEEFDWMEYLMSTKSRAAPRTCFHARNSAKKLGFSPNMKLEAVNPENNHQICVATIVCTVDHLLWLHLESNDDFHPNHIVSTDSLDIFPVGWCDTNSYRLKPPSVYQMPTKAQLEGAGLDSKKESVSSGSALSNTTQKSSWCPKIYFNHKCFSGPYLSKGKLAQLPKAVGPGQVTLVMKEVLSMLISVAYKSSRVLKELQSDGKVPPGMYLEVLKAKFKTNAYRANVAVITSADMVASFCQDVCKKLQVCPYLFGPVLIGTGGCPENCGTQSKTKFTQYWIQNKRPQGRPKGEASIIIGRPKKRGRKKITKAEEIKDQEKETKTVEPINDTTLESPVKTNLVAPTSITPHLPGHHAAPPRLPRRTFPALTPHLPSPHVASPWPSRRTFPTLTPHLPGSQVTLPDTTSQPSTNQRQSITIKMPRRRTRLQNERVGTRRTERTKRKLEQPLQLLEGNSLLEQYSLPTFSGKDHENPTSFLQKCEFTLKNQGTPRELWPLIVKEKFLQDEENWWKIYENYSNTWEEMCTRIKERLNSQHLKVKLQAKLYREALNKDESADQFILKKVQLNKRFLPNTPEEQIIPLITELLHPTLRPFSATIPPTSLDQLIEKARPSSEILVRLLFQCLQNQGFQGDSASQEKKRKGKRSTYTPELPEKRKEGMRARPNLSLEKVAILGMHPQTGLPRIQIDTNIGSFTTVIDFGASTSFIKTSILDPQTKQQIHLSPMKIRLAKVDTKLYVTGSCNISIKVGRFYDKVRCLVAEELSEDLLLDNGSDESRAPSPDGSDCEASPRKKYRKREFPKTEIKTRGAKLPNFALQMRVNHWTRKKSDESIDTAEQNNHRDSSRKVVTIEKKLDSHKSISPVIKEKSPINISSEKSVDVKPRIPSTTDTVDLTENQTETTALATHGLDNMLHLHSNPLTWTKDDVYQFLTSTDCVDLADKCKEQLIDGHALMLLNLPTIQEYLCVKTGTALKLCHLIEKIKLAFYIQYGDSLSEP</sequence>
<dbReference type="InterPro" id="IPR021987">
    <property type="entry name" value="SLED"/>
</dbReference>
<name>A0A7R9FKP4_9NEOP</name>
<keyword evidence="2" id="KW-0678">Repressor</keyword>
<dbReference type="CDD" id="cd20094">
    <property type="entry name" value="MBT_SFMBT_rpt2"/>
    <property type="match status" value="1"/>
</dbReference>
<dbReference type="CDD" id="cd20093">
    <property type="entry name" value="MBT_SFMBT_rpt1"/>
    <property type="match status" value="1"/>
</dbReference>
<dbReference type="EMBL" id="OE000890">
    <property type="protein sequence ID" value="CAD7455360.1"/>
    <property type="molecule type" value="Genomic_DNA"/>
</dbReference>
<dbReference type="GO" id="GO:0003682">
    <property type="term" value="F:chromatin binding"/>
    <property type="evidence" value="ECO:0007669"/>
    <property type="project" value="TreeGrafter"/>
</dbReference>
<feature type="repeat" description="MBT" evidence="5">
    <location>
        <begin position="75"/>
        <end position="176"/>
    </location>
</feature>
<evidence type="ECO:0000256" key="5">
    <source>
        <dbReference type="PROSITE-ProRule" id="PRU00459"/>
    </source>
</evidence>
<dbReference type="InterPro" id="IPR013761">
    <property type="entry name" value="SAM/pointed_sf"/>
</dbReference>
<feature type="compositionally biased region" description="Basic and acidic residues" evidence="6">
    <location>
        <begin position="613"/>
        <end position="627"/>
    </location>
</feature>
<dbReference type="InterPro" id="IPR004092">
    <property type="entry name" value="Mbt"/>
</dbReference>
<feature type="compositionally biased region" description="Basic and acidic residues" evidence="6">
    <location>
        <begin position="955"/>
        <end position="964"/>
    </location>
</feature>
<dbReference type="GO" id="GO:0042393">
    <property type="term" value="F:histone binding"/>
    <property type="evidence" value="ECO:0007669"/>
    <property type="project" value="TreeGrafter"/>
</dbReference>
<organism evidence="8">
    <name type="scientific">Timema tahoe</name>
    <dbReference type="NCBI Taxonomy" id="61484"/>
    <lineage>
        <taxon>Eukaryota</taxon>
        <taxon>Metazoa</taxon>
        <taxon>Ecdysozoa</taxon>
        <taxon>Arthropoda</taxon>
        <taxon>Hexapoda</taxon>
        <taxon>Insecta</taxon>
        <taxon>Pterygota</taxon>
        <taxon>Neoptera</taxon>
        <taxon>Polyneoptera</taxon>
        <taxon>Phasmatodea</taxon>
        <taxon>Timematodea</taxon>
        <taxon>Timematoidea</taxon>
        <taxon>Timematidae</taxon>
        <taxon>Timema</taxon>
    </lineage>
</organism>
<feature type="region of interest" description="Disordered" evidence="6">
    <location>
        <begin position="1128"/>
        <end position="1148"/>
    </location>
</feature>
<feature type="region of interest" description="Disordered" evidence="6">
    <location>
        <begin position="935"/>
        <end position="964"/>
    </location>
</feature>
<accession>A0A7R9FKP4</accession>
<dbReference type="SMART" id="SM00454">
    <property type="entry name" value="SAM"/>
    <property type="match status" value="1"/>
</dbReference>
<dbReference type="CDD" id="cd20096">
    <property type="entry name" value="MBT_SFMBT_rpt4"/>
    <property type="match status" value="1"/>
</dbReference>
<evidence type="ECO:0000259" key="7">
    <source>
        <dbReference type="SMART" id="SM00454"/>
    </source>
</evidence>
<feature type="repeat" description="MBT" evidence="5">
    <location>
        <begin position="1"/>
        <end position="67"/>
    </location>
</feature>
<dbReference type="GO" id="GO:0005634">
    <property type="term" value="C:nucleus"/>
    <property type="evidence" value="ECO:0007669"/>
    <property type="project" value="UniProtKB-SubCell"/>
</dbReference>
<dbReference type="Pfam" id="PF02820">
    <property type="entry name" value="MBT"/>
    <property type="match status" value="4"/>
</dbReference>